<protein>
    <submittedName>
        <fullName evidence="1">Uncharacterized protein</fullName>
    </submittedName>
</protein>
<dbReference type="Proteomes" id="UP000054485">
    <property type="component" value="Unassembled WGS sequence"/>
</dbReference>
<dbReference type="InParanoid" id="A0A0D0AWR5"/>
<reference evidence="1 2" key="1">
    <citation type="submission" date="2014-04" db="EMBL/GenBank/DDBJ databases">
        <authorList>
            <consortium name="DOE Joint Genome Institute"/>
            <person name="Kuo A."/>
            <person name="Ruytinx J."/>
            <person name="Rineau F."/>
            <person name="Colpaert J."/>
            <person name="Kohler A."/>
            <person name="Nagy L.G."/>
            <person name="Floudas D."/>
            <person name="Copeland A."/>
            <person name="Barry K.W."/>
            <person name="Cichocki N."/>
            <person name="Veneault-Fourrey C."/>
            <person name="LaButti K."/>
            <person name="Lindquist E.A."/>
            <person name="Lipzen A."/>
            <person name="Lundell T."/>
            <person name="Morin E."/>
            <person name="Murat C."/>
            <person name="Sun H."/>
            <person name="Tunlid A."/>
            <person name="Henrissat B."/>
            <person name="Grigoriev I.V."/>
            <person name="Hibbett D.S."/>
            <person name="Martin F."/>
            <person name="Nordberg H.P."/>
            <person name="Cantor M.N."/>
            <person name="Hua S.X."/>
        </authorList>
    </citation>
    <scope>NUCLEOTIDE SEQUENCE [LARGE SCALE GENOMIC DNA]</scope>
    <source>
        <strain evidence="1 2">UH-Slu-Lm8-n1</strain>
    </source>
</reference>
<dbReference type="AlphaFoldDB" id="A0A0D0AWR5"/>
<gene>
    <name evidence="1" type="ORF">CY34DRAFT_448047</name>
</gene>
<evidence type="ECO:0000313" key="2">
    <source>
        <dbReference type="Proteomes" id="UP000054485"/>
    </source>
</evidence>
<reference evidence="2" key="2">
    <citation type="submission" date="2015-01" db="EMBL/GenBank/DDBJ databases">
        <title>Evolutionary Origins and Diversification of the Mycorrhizal Mutualists.</title>
        <authorList>
            <consortium name="DOE Joint Genome Institute"/>
            <consortium name="Mycorrhizal Genomics Consortium"/>
            <person name="Kohler A."/>
            <person name="Kuo A."/>
            <person name="Nagy L.G."/>
            <person name="Floudas D."/>
            <person name="Copeland A."/>
            <person name="Barry K.W."/>
            <person name="Cichocki N."/>
            <person name="Veneault-Fourrey C."/>
            <person name="LaButti K."/>
            <person name="Lindquist E.A."/>
            <person name="Lipzen A."/>
            <person name="Lundell T."/>
            <person name="Morin E."/>
            <person name="Murat C."/>
            <person name="Riley R."/>
            <person name="Ohm R."/>
            <person name="Sun H."/>
            <person name="Tunlid A."/>
            <person name="Henrissat B."/>
            <person name="Grigoriev I.V."/>
            <person name="Hibbett D.S."/>
            <person name="Martin F."/>
        </authorList>
    </citation>
    <scope>NUCLEOTIDE SEQUENCE [LARGE SCALE GENOMIC DNA]</scope>
    <source>
        <strain evidence="2">UH-Slu-Lm8-n1</strain>
    </source>
</reference>
<organism evidence="1 2">
    <name type="scientific">Suillus luteus UH-Slu-Lm8-n1</name>
    <dbReference type="NCBI Taxonomy" id="930992"/>
    <lineage>
        <taxon>Eukaryota</taxon>
        <taxon>Fungi</taxon>
        <taxon>Dikarya</taxon>
        <taxon>Basidiomycota</taxon>
        <taxon>Agaricomycotina</taxon>
        <taxon>Agaricomycetes</taxon>
        <taxon>Agaricomycetidae</taxon>
        <taxon>Boletales</taxon>
        <taxon>Suillineae</taxon>
        <taxon>Suillaceae</taxon>
        <taxon>Suillus</taxon>
    </lineage>
</organism>
<dbReference type="HOGENOM" id="CLU_2456268_0_0_1"/>
<accession>A0A0D0AWR5</accession>
<name>A0A0D0AWR5_9AGAM</name>
<evidence type="ECO:0000313" key="1">
    <source>
        <dbReference type="EMBL" id="KIK46151.1"/>
    </source>
</evidence>
<sequence>MGMPSFLLDYKIWRTDGETDTLQAENEELNEFKVEVLLDKLLCTSINGTDIRKLDMSVFCDTLAMERLTQNMSCPPLFSYGQDNGFIAL</sequence>
<dbReference type="EMBL" id="KN835162">
    <property type="protein sequence ID" value="KIK46151.1"/>
    <property type="molecule type" value="Genomic_DNA"/>
</dbReference>
<proteinExistence type="predicted"/>
<keyword evidence="2" id="KW-1185">Reference proteome</keyword>